<name>A0A7E4URQ6_PANRE</name>
<organism evidence="6 7">
    <name type="scientific">Panagrellus redivivus</name>
    <name type="common">Microworm</name>
    <dbReference type="NCBI Taxonomy" id="6233"/>
    <lineage>
        <taxon>Eukaryota</taxon>
        <taxon>Metazoa</taxon>
        <taxon>Ecdysozoa</taxon>
        <taxon>Nematoda</taxon>
        <taxon>Chromadorea</taxon>
        <taxon>Rhabditida</taxon>
        <taxon>Tylenchina</taxon>
        <taxon>Panagrolaimomorpha</taxon>
        <taxon>Panagrolaimoidea</taxon>
        <taxon>Panagrolaimidae</taxon>
        <taxon>Panagrellus</taxon>
    </lineage>
</organism>
<evidence type="ECO:0000313" key="7">
    <source>
        <dbReference type="WBParaSite" id="Pan_g11701.t1"/>
    </source>
</evidence>
<evidence type="ECO:0000256" key="4">
    <source>
        <dbReference type="ARBA" id="ARBA00023453"/>
    </source>
</evidence>
<dbReference type="AlphaFoldDB" id="A0A7E4URQ6"/>
<reference evidence="7" key="2">
    <citation type="submission" date="2020-10" db="UniProtKB">
        <authorList>
            <consortium name="WormBaseParasite"/>
        </authorList>
    </citation>
    <scope>IDENTIFICATION</scope>
</reference>
<evidence type="ECO:0000256" key="1">
    <source>
        <dbReference type="ARBA" id="ARBA00022603"/>
    </source>
</evidence>
<dbReference type="GO" id="GO:0008171">
    <property type="term" value="F:O-methyltransferase activity"/>
    <property type="evidence" value="ECO:0007669"/>
    <property type="project" value="InterPro"/>
</dbReference>
<dbReference type="WBParaSite" id="Pan_g11701.t1">
    <property type="protein sequence ID" value="Pan_g11701.t1"/>
    <property type="gene ID" value="Pan_g11701"/>
</dbReference>
<accession>A0A7E4URQ6</accession>
<sequence>MSNQPQAPPAYGSLRGPPPPGAQSFGKSYETEDPIIAYCAAHSLKQTPAEKELHEATIANERMSGMLGAPEVLQLGKNFIELIGAKRALDVGTFTGASALAWATALPADGQVQTFDVNHTPLEKTGLPVLNKYPEIKKKIVFNLGSAVDKLDEFIANGEEGKFDFAFIDANKEAYPVYYEKSMKLLRKGGVILIDNSLMHGGVLNPTTDGLKGIDGCNKQIQADDANANILLTLGDGTHVVFKR</sequence>
<keyword evidence="3" id="KW-0949">S-adenosyl-L-methionine</keyword>
<reference evidence="6" key="1">
    <citation type="journal article" date="2013" name="Genetics">
        <title>The draft genome and transcriptome of Panagrellus redivivus are shaped by the harsh demands of a free-living lifestyle.</title>
        <authorList>
            <person name="Srinivasan J."/>
            <person name="Dillman A.R."/>
            <person name="Macchietto M.G."/>
            <person name="Heikkinen L."/>
            <person name="Lakso M."/>
            <person name="Fracchia K.M."/>
            <person name="Antoshechkin I."/>
            <person name="Mortazavi A."/>
            <person name="Wong G."/>
            <person name="Sternberg P.W."/>
        </authorList>
    </citation>
    <scope>NUCLEOTIDE SEQUENCE [LARGE SCALE GENOMIC DNA]</scope>
    <source>
        <strain evidence="6">MT8872</strain>
    </source>
</reference>
<dbReference type="CDD" id="cd02440">
    <property type="entry name" value="AdoMet_MTases"/>
    <property type="match status" value="1"/>
</dbReference>
<dbReference type="SUPFAM" id="SSF53335">
    <property type="entry name" value="S-adenosyl-L-methionine-dependent methyltransferases"/>
    <property type="match status" value="1"/>
</dbReference>
<evidence type="ECO:0000313" key="6">
    <source>
        <dbReference type="Proteomes" id="UP000492821"/>
    </source>
</evidence>
<feature type="region of interest" description="Disordered" evidence="5">
    <location>
        <begin position="1"/>
        <end position="27"/>
    </location>
</feature>
<dbReference type="InterPro" id="IPR002935">
    <property type="entry name" value="SAM_O-MeTrfase"/>
</dbReference>
<dbReference type="InterPro" id="IPR050362">
    <property type="entry name" value="Cation-dep_OMT"/>
</dbReference>
<keyword evidence="1" id="KW-0489">Methyltransferase</keyword>
<keyword evidence="6" id="KW-1185">Reference proteome</keyword>
<proteinExistence type="inferred from homology"/>
<dbReference type="PANTHER" id="PTHR10509:SF93">
    <property type="entry name" value="CATECHOL O-METHYLTRANSFERASE DOMAIN-CONTAINING PROTEIN 1"/>
    <property type="match status" value="1"/>
</dbReference>
<dbReference type="InterPro" id="IPR029063">
    <property type="entry name" value="SAM-dependent_MTases_sf"/>
</dbReference>
<comment type="similarity">
    <text evidence="4">Belongs to the class I-like SAM-binding methyltransferase superfamily. Cation-dependent O-methyltransferase family.</text>
</comment>
<evidence type="ECO:0000256" key="3">
    <source>
        <dbReference type="ARBA" id="ARBA00022691"/>
    </source>
</evidence>
<dbReference type="PANTHER" id="PTHR10509">
    <property type="entry name" value="O-METHYLTRANSFERASE-RELATED"/>
    <property type="match status" value="1"/>
</dbReference>
<dbReference type="PROSITE" id="PS51682">
    <property type="entry name" value="SAM_OMT_I"/>
    <property type="match status" value="1"/>
</dbReference>
<evidence type="ECO:0000256" key="2">
    <source>
        <dbReference type="ARBA" id="ARBA00022679"/>
    </source>
</evidence>
<dbReference type="Proteomes" id="UP000492821">
    <property type="component" value="Unassembled WGS sequence"/>
</dbReference>
<evidence type="ECO:0000256" key="5">
    <source>
        <dbReference type="SAM" id="MobiDB-lite"/>
    </source>
</evidence>
<dbReference type="Gene3D" id="3.40.50.150">
    <property type="entry name" value="Vaccinia Virus protein VP39"/>
    <property type="match status" value="1"/>
</dbReference>
<protein>
    <submittedName>
        <fullName evidence="7">O-methyltransferase</fullName>
    </submittedName>
</protein>
<dbReference type="GO" id="GO:0032259">
    <property type="term" value="P:methylation"/>
    <property type="evidence" value="ECO:0007669"/>
    <property type="project" value="UniProtKB-KW"/>
</dbReference>
<keyword evidence="2" id="KW-0808">Transferase</keyword>
<dbReference type="Pfam" id="PF01596">
    <property type="entry name" value="Methyltransf_3"/>
    <property type="match status" value="1"/>
</dbReference>
<dbReference type="GO" id="GO:0008757">
    <property type="term" value="F:S-adenosylmethionine-dependent methyltransferase activity"/>
    <property type="evidence" value="ECO:0007669"/>
    <property type="project" value="TreeGrafter"/>
</dbReference>